<reference evidence="3 4" key="1">
    <citation type="submission" date="2017-08" db="EMBL/GenBank/DDBJ databases">
        <title>Infants hospitalized years apart are colonized by the same room-sourced microbial strains.</title>
        <authorList>
            <person name="Brooks B."/>
            <person name="Olm M.R."/>
            <person name="Firek B.A."/>
            <person name="Baker R."/>
            <person name="Thomas B.C."/>
            <person name="Morowitz M.J."/>
            <person name="Banfield J.F."/>
        </authorList>
    </citation>
    <scope>NUCLEOTIDE SEQUENCE [LARGE SCALE GENOMIC DNA]</scope>
    <source>
        <strain evidence="3">S2_005_003_R2_42</strain>
    </source>
</reference>
<evidence type="ECO:0000259" key="2">
    <source>
        <dbReference type="Pfam" id="PF00857"/>
    </source>
</evidence>
<dbReference type="SUPFAM" id="SSF52499">
    <property type="entry name" value="Isochorismatase-like hydrolases"/>
    <property type="match status" value="1"/>
</dbReference>
<comment type="caution">
    <text evidence="3">The sequence shown here is derived from an EMBL/GenBank/DDBJ whole genome shotgun (WGS) entry which is preliminary data.</text>
</comment>
<dbReference type="PANTHER" id="PTHR43540:SF6">
    <property type="entry name" value="ISOCHORISMATASE-LIKE DOMAIN-CONTAINING PROTEIN"/>
    <property type="match status" value="1"/>
</dbReference>
<sequence>MRKRNRAALLLVDVIHPFAFEGADRLLKQAMKTVEPIRRLREAFDAAGWPVVYCNDNFGKWRSDARAIVAACCAPRANGARFVRELQPRREDYFILKPKHSAFVATPLQLLLEWAHVKRIYVAGLAGDNCVHATAVDAHTHDFEVTVVADATASETAARNRRALTQLEDRAAARVIDAAAAIRSLH</sequence>
<evidence type="ECO:0000313" key="4">
    <source>
        <dbReference type="Proteomes" id="UP000249046"/>
    </source>
</evidence>
<dbReference type="Proteomes" id="UP000249046">
    <property type="component" value="Unassembled WGS sequence"/>
</dbReference>
<proteinExistence type="predicted"/>
<name>A0A2W5KU81_9GAMM</name>
<dbReference type="Gene3D" id="3.40.50.850">
    <property type="entry name" value="Isochorismatase-like"/>
    <property type="match status" value="1"/>
</dbReference>
<dbReference type="GO" id="GO:0016787">
    <property type="term" value="F:hydrolase activity"/>
    <property type="evidence" value="ECO:0007669"/>
    <property type="project" value="UniProtKB-KW"/>
</dbReference>
<dbReference type="InterPro" id="IPR000868">
    <property type="entry name" value="Isochorismatase-like_dom"/>
</dbReference>
<gene>
    <name evidence="3" type="ORF">DI564_03520</name>
</gene>
<dbReference type="PANTHER" id="PTHR43540">
    <property type="entry name" value="PEROXYUREIDOACRYLATE/UREIDOACRYLATE AMIDOHYDROLASE-RELATED"/>
    <property type="match status" value="1"/>
</dbReference>
<feature type="domain" description="Isochorismatase-like" evidence="2">
    <location>
        <begin position="7"/>
        <end position="179"/>
    </location>
</feature>
<evidence type="ECO:0000313" key="3">
    <source>
        <dbReference type="EMBL" id="PZQ18385.1"/>
    </source>
</evidence>
<dbReference type="InterPro" id="IPR036380">
    <property type="entry name" value="Isochorismatase-like_sf"/>
</dbReference>
<dbReference type="AlphaFoldDB" id="A0A2W5KU81"/>
<dbReference type="InterPro" id="IPR050272">
    <property type="entry name" value="Isochorismatase-like_hydrls"/>
</dbReference>
<evidence type="ECO:0000256" key="1">
    <source>
        <dbReference type="ARBA" id="ARBA00022801"/>
    </source>
</evidence>
<organism evidence="3 4">
    <name type="scientific">Rhodanobacter denitrificans</name>
    <dbReference type="NCBI Taxonomy" id="666685"/>
    <lineage>
        <taxon>Bacteria</taxon>
        <taxon>Pseudomonadati</taxon>
        <taxon>Pseudomonadota</taxon>
        <taxon>Gammaproteobacteria</taxon>
        <taxon>Lysobacterales</taxon>
        <taxon>Rhodanobacteraceae</taxon>
        <taxon>Rhodanobacter</taxon>
    </lineage>
</organism>
<dbReference type="CDD" id="cd00431">
    <property type="entry name" value="cysteine_hydrolases"/>
    <property type="match status" value="1"/>
</dbReference>
<accession>A0A2W5KU81</accession>
<keyword evidence="1 3" id="KW-0378">Hydrolase</keyword>
<protein>
    <submittedName>
        <fullName evidence="3">Cysteine hydrolase</fullName>
    </submittedName>
</protein>
<dbReference type="EMBL" id="QFPO01000003">
    <property type="protein sequence ID" value="PZQ18385.1"/>
    <property type="molecule type" value="Genomic_DNA"/>
</dbReference>
<dbReference type="Pfam" id="PF00857">
    <property type="entry name" value="Isochorismatase"/>
    <property type="match status" value="1"/>
</dbReference>